<evidence type="ECO:0000313" key="2">
    <source>
        <dbReference type="Proteomes" id="UP000318833"/>
    </source>
</evidence>
<gene>
    <name evidence="1" type="ORF">FOF46_19360</name>
</gene>
<proteinExistence type="predicted"/>
<sequence length="464" mass="54331">MNTLSDKEIQHLYWRFGFGISPSQLKTARILSKRQIIDQLFSESRQSTALTMDLGALEKNPSELSKEERKKLRKLQRKKMNELNIIWFTQLTTTEEILREKMTLFFHNHFAVRLKMPRVCIHLNNIIRKHALGNFGDMLMEVSKSPAMLIFLNNRQNRKNHPNENFAREVMELFTLGRDNGYTEKDIKEAARAFTGWNFKKDGAFIFRSNHHDYGTKTVLGKTGDFTGEDVIKILLKEKQTAQYITKKFYQYFVNPIPDQDRIKQLSDILYNSDYDLRVLIQSTIESNWFYNTKNIGVKIKSPIELMVGLNRPFKVKYDDPKVILYLQRKLNQMLFFPPNVAGWPGGKTWIDNSTLMLRLKLASVILNSGIIEWNDKGDMPENVMMKQKYYQKMKTQIEKKVKATPDWDNFMSGLDQKDKITLSHYILQPEPSKIAKKVLKDLDSSDTKNFIVELLSLPEYQLC</sequence>
<protein>
    <submittedName>
        <fullName evidence="1">DUF1800 domain-containing protein</fullName>
    </submittedName>
</protein>
<comment type="caution">
    <text evidence="1">The sequence shown here is derived from an EMBL/GenBank/DDBJ whole genome shotgun (WGS) entry which is preliminary data.</text>
</comment>
<dbReference type="Pfam" id="PF08811">
    <property type="entry name" value="DUF1800"/>
    <property type="match status" value="1"/>
</dbReference>
<keyword evidence="2" id="KW-1185">Reference proteome</keyword>
<name>A0A554VGK1_9FLAO</name>
<dbReference type="AlphaFoldDB" id="A0A554VGK1"/>
<dbReference type="OrthoDB" id="9772295at2"/>
<reference evidence="1 2" key="1">
    <citation type="submission" date="2019-07" db="EMBL/GenBank/DDBJ databases">
        <title>The draft genome sequence of Aquimarina algiphila M91.</title>
        <authorList>
            <person name="Meng X."/>
        </authorList>
    </citation>
    <scope>NUCLEOTIDE SEQUENCE [LARGE SCALE GENOMIC DNA]</scope>
    <source>
        <strain evidence="1 2">M91</strain>
    </source>
</reference>
<dbReference type="RefSeq" id="WP_143917583.1">
    <property type="nucleotide sequence ID" value="NZ_CANMIK010000051.1"/>
</dbReference>
<organism evidence="1 2">
    <name type="scientific">Aquimarina algiphila</name>
    <dbReference type="NCBI Taxonomy" id="2047982"/>
    <lineage>
        <taxon>Bacteria</taxon>
        <taxon>Pseudomonadati</taxon>
        <taxon>Bacteroidota</taxon>
        <taxon>Flavobacteriia</taxon>
        <taxon>Flavobacteriales</taxon>
        <taxon>Flavobacteriaceae</taxon>
        <taxon>Aquimarina</taxon>
    </lineage>
</organism>
<evidence type="ECO:0000313" key="1">
    <source>
        <dbReference type="EMBL" id="TSE06485.1"/>
    </source>
</evidence>
<accession>A0A554VGK1</accession>
<dbReference type="Proteomes" id="UP000318833">
    <property type="component" value="Unassembled WGS sequence"/>
</dbReference>
<dbReference type="InterPro" id="IPR014917">
    <property type="entry name" value="DUF1800"/>
</dbReference>
<dbReference type="EMBL" id="VLNR01000045">
    <property type="protein sequence ID" value="TSE06485.1"/>
    <property type="molecule type" value="Genomic_DNA"/>
</dbReference>